<feature type="transmembrane region" description="Helical" evidence="1">
    <location>
        <begin position="21"/>
        <end position="43"/>
    </location>
</feature>
<name>A0A3E0TMA7_9GAMM</name>
<dbReference type="Pfam" id="PF10067">
    <property type="entry name" value="DUF2306"/>
    <property type="match status" value="1"/>
</dbReference>
<sequence length="226" mass="25180">MASTQNYAQNTLKFNWPIVGSLLFLTGLAGLPAIAIVTLSLMGPNAITGISSLLNQVYFETPAALYVHGGAGILYFLTMPWQFSPRIRHKYPVWHKVAGRIVLISGCVMAVSGIWLHQVLSPHEQGARFYSLIFTSGMICVAFAMAISQISQRKVQAHQRWMARAVALTLTAITPLFVDLLILLLFSHVDTIYDLIVKLHFDYGRLLAMVINLTIVEIALNKRFKH</sequence>
<keyword evidence="1" id="KW-1133">Transmembrane helix</keyword>
<dbReference type="OrthoDB" id="6313799at2"/>
<evidence type="ECO:0000313" key="3">
    <source>
        <dbReference type="Proteomes" id="UP000256478"/>
    </source>
</evidence>
<dbReference type="InterPro" id="IPR018750">
    <property type="entry name" value="DUF2306_membrane"/>
</dbReference>
<reference evidence="2 3" key="1">
    <citation type="submission" date="2018-08" db="EMBL/GenBank/DDBJ databases">
        <title>Thalassotalea euphylliae genome.</title>
        <authorList>
            <person name="Summers S."/>
            <person name="Rice S.A."/>
            <person name="Freckelton M.L."/>
            <person name="Nedved B.T."/>
            <person name="Hadfield M.G."/>
        </authorList>
    </citation>
    <scope>NUCLEOTIDE SEQUENCE [LARGE SCALE GENOMIC DNA]</scope>
    <source>
        <strain evidence="2 3">H1</strain>
    </source>
</reference>
<protein>
    <submittedName>
        <fullName evidence="2">DUF2306 domain-containing protein</fullName>
    </submittedName>
</protein>
<feature type="transmembrane region" description="Helical" evidence="1">
    <location>
        <begin position="63"/>
        <end position="85"/>
    </location>
</feature>
<feature type="transmembrane region" description="Helical" evidence="1">
    <location>
        <begin position="129"/>
        <end position="150"/>
    </location>
</feature>
<dbReference type="RefSeq" id="WP_116006618.1">
    <property type="nucleotide sequence ID" value="NZ_QUOU01000001.1"/>
</dbReference>
<feature type="transmembrane region" description="Helical" evidence="1">
    <location>
        <begin position="203"/>
        <end position="220"/>
    </location>
</feature>
<keyword evidence="1" id="KW-0812">Transmembrane</keyword>
<gene>
    <name evidence="2" type="ORF">DXX93_02275</name>
</gene>
<accession>A0A3E0TMA7</accession>
<dbReference type="EMBL" id="QUOU01000001">
    <property type="protein sequence ID" value="REL25487.1"/>
    <property type="molecule type" value="Genomic_DNA"/>
</dbReference>
<feature type="transmembrane region" description="Helical" evidence="1">
    <location>
        <begin position="97"/>
        <end position="117"/>
    </location>
</feature>
<feature type="transmembrane region" description="Helical" evidence="1">
    <location>
        <begin position="162"/>
        <end position="183"/>
    </location>
</feature>
<evidence type="ECO:0000256" key="1">
    <source>
        <dbReference type="SAM" id="Phobius"/>
    </source>
</evidence>
<dbReference type="Proteomes" id="UP000256478">
    <property type="component" value="Unassembled WGS sequence"/>
</dbReference>
<proteinExistence type="predicted"/>
<evidence type="ECO:0000313" key="2">
    <source>
        <dbReference type="EMBL" id="REL25487.1"/>
    </source>
</evidence>
<keyword evidence="1" id="KW-0472">Membrane</keyword>
<organism evidence="2 3">
    <name type="scientific">Thalassotalea euphylliae</name>
    <dbReference type="NCBI Taxonomy" id="1655234"/>
    <lineage>
        <taxon>Bacteria</taxon>
        <taxon>Pseudomonadati</taxon>
        <taxon>Pseudomonadota</taxon>
        <taxon>Gammaproteobacteria</taxon>
        <taxon>Alteromonadales</taxon>
        <taxon>Colwelliaceae</taxon>
        <taxon>Thalassotalea</taxon>
    </lineage>
</organism>
<dbReference type="AlphaFoldDB" id="A0A3E0TMA7"/>
<comment type="caution">
    <text evidence="2">The sequence shown here is derived from an EMBL/GenBank/DDBJ whole genome shotgun (WGS) entry which is preliminary data.</text>
</comment>